<feature type="region of interest" description="Disordered" evidence="1">
    <location>
        <begin position="81"/>
        <end position="100"/>
    </location>
</feature>
<dbReference type="EMBL" id="BQKI01000108">
    <property type="protein sequence ID" value="GJN40263.1"/>
    <property type="molecule type" value="Genomic_DNA"/>
</dbReference>
<organism evidence="2 3">
    <name type="scientific">Eleusine coracana subsp. coracana</name>
    <dbReference type="NCBI Taxonomy" id="191504"/>
    <lineage>
        <taxon>Eukaryota</taxon>
        <taxon>Viridiplantae</taxon>
        <taxon>Streptophyta</taxon>
        <taxon>Embryophyta</taxon>
        <taxon>Tracheophyta</taxon>
        <taxon>Spermatophyta</taxon>
        <taxon>Magnoliopsida</taxon>
        <taxon>Liliopsida</taxon>
        <taxon>Poales</taxon>
        <taxon>Poaceae</taxon>
        <taxon>PACMAD clade</taxon>
        <taxon>Chloridoideae</taxon>
        <taxon>Cynodonteae</taxon>
        <taxon>Eleusininae</taxon>
        <taxon>Eleusine</taxon>
    </lineage>
</organism>
<keyword evidence="3" id="KW-1185">Reference proteome</keyword>
<proteinExistence type="predicted"/>
<feature type="region of interest" description="Disordered" evidence="1">
    <location>
        <begin position="36"/>
        <end position="73"/>
    </location>
</feature>
<reference evidence="2" key="1">
    <citation type="journal article" date="2018" name="DNA Res.">
        <title>Multiple hybrid de novo genome assembly of finger millet, an orphan allotetraploid crop.</title>
        <authorList>
            <person name="Hatakeyama M."/>
            <person name="Aluri S."/>
            <person name="Balachadran M.T."/>
            <person name="Sivarajan S.R."/>
            <person name="Patrignani A."/>
            <person name="Gruter S."/>
            <person name="Poveda L."/>
            <person name="Shimizu-Inatsugi R."/>
            <person name="Baeten J."/>
            <person name="Francoijs K.J."/>
            <person name="Nataraja K.N."/>
            <person name="Reddy Y.A.N."/>
            <person name="Phadnis S."/>
            <person name="Ravikumar R.L."/>
            <person name="Schlapbach R."/>
            <person name="Sreeman S.M."/>
            <person name="Shimizu K.K."/>
        </authorList>
    </citation>
    <scope>NUCLEOTIDE SEQUENCE</scope>
</reference>
<comment type="caution">
    <text evidence="2">The sequence shown here is derived from an EMBL/GenBank/DDBJ whole genome shotgun (WGS) entry which is preliminary data.</text>
</comment>
<dbReference type="Proteomes" id="UP001054889">
    <property type="component" value="Unassembled WGS sequence"/>
</dbReference>
<evidence type="ECO:0000256" key="1">
    <source>
        <dbReference type="SAM" id="MobiDB-lite"/>
    </source>
</evidence>
<evidence type="ECO:0000313" key="2">
    <source>
        <dbReference type="EMBL" id="GJN40263.1"/>
    </source>
</evidence>
<name>A0AAV5FZC2_ELECO</name>
<dbReference type="AlphaFoldDB" id="A0AAV5FZC2"/>
<reference evidence="2" key="2">
    <citation type="submission" date="2021-12" db="EMBL/GenBank/DDBJ databases">
        <title>Resequencing data analysis of finger millet.</title>
        <authorList>
            <person name="Hatakeyama M."/>
            <person name="Aluri S."/>
            <person name="Balachadran M.T."/>
            <person name="Sivarajan S.R."/>
            <person name="Poveda L."/>
            <person name="Shimizu-Inatsugi R."/>
            <person name="Schlapbach R."/>
            <person name="Sreeman S.M."/>
            <person name="Shimizu K.K."/>
        </authorList>
    </citation>
    <scope>NUCLEOTIDE SEQUENCE</scope>
</reference>
<protein>
    <submittedName>
        <fullName evidence="2">Uncharacterized protein</fullName>
    </submittedName>
</protein>
<evidence type="ECO:0000313" key="3">
    <source>
        <dbReference type="Proteomes" id="UP001054889"/>
    </source>
</evidence>
<gene>
    <name evidence="2" type="primary">gb29452</name>
    <name evidence="2" type="ORF">PR202_gb29452</name>
</gene>
<sequence>MNGCAVVTHFIECSPVRDPGYPGGYITAAEAATKAMCSQGDGDPRTGGDDSNGLRARRADPTDGGCYAGRGGTTRRLPRQWWHGAMRGRSGASATVVPRG</sequence>
<accession>A0AAV5FZC2</accession>